<feature type="domain" description="ATP-grasp" evidence="6">
    <location>
        <begin position="89"/>
        <end position="165"/>
    </location>
</feature>
<gene>
    <name evidence="7" type="ORF">D5R95_07675</name>
</gene>
<dbReference type="PANTHER" id="PTHR43585">
    <property type="entry name" value="FUMIPYRROLE BIOSYNTHESIS PROTEIN C"/>
    <property type="match status" value="1"/>
</dbReference>
<dbReference type="PROSITE" id="PS00867">
    <property type="entry name" value="CPSASE_2"/>
    <property type="match status" value="1"/>
</dbReference>
<dbReference type="AlphaFoldDB" id="A0A424YSS6"/>
<evidence type="ECO:0000256" key="1">
    <source>
        <dbReference type="ARBA" id="ARBA00001936"/>
    </source>
</evidence>
<evidence type="ECO:0000313" key="8">
    <source>
        <dbReference type="Proteomes" id="UP000284763"/>
    </source>
</evidence>
<evidence type="ECO:0000256" key="2">
    <source>
        <dbReference type="ARBA" id="ARBA00022598"/>
    </source>
</evidence>
<comment type="cofactor">
    <cofactor evidence="1">
        <name>Mn(2+)</name>
        <dbReference type="ChEBI" id="CHEBI:29035"/>
    </cofactor>
</comment>
<dbReference type="PROSITE" id="PS50975">
    <property type="entry name" value="ATP_GRASP"/>
    <property type="match status" value="1"/>
</dbReference>
<dbReference type="GO" id="GO:0046872">
    <property type="term" value="F:metal ion binding"/>
    <property type="evidence" value="ECO:0007669"/>
    <property type="project" value="InterPro"/>
</dbReference>
<dbReference type="PANTHER" id="PTHR43585:SF2">
    <property type="entry name" value="ATP-GRASP ENZYME FSQD"/>
    <property type="match status" value="1"/>
</dbReference>
<dbReference type="InterPro" id="IPR005479">
    <property type="entry name" value="CPAse_ATP-bd"/>
</dbReference>
<proteinExistence type="predicted"/>
<dbReference type="Gene3D" id="3.30.470.20">
    <property type="entry name" value="ATP-grasp fold, B domain"/>
    <property type="match status" value="1"/>
</dbReference>
<dbReference type="Proteomes" id="UP000284763">
    <property type="component" value="Unassembled WGS sequence"/>
</dbReference>
<dbReference type="Pfam" id="PF02786">
    <property type="entry name" value="CPSase_L_D2"/>
    <property type="match status" value="1"/>
</dbReference>
<dbReference type="InterPro" id="IPR011761">
    <property type="entry name" value="ATP-grasp"/>
</dbReference>
<evidence type="ECO:0000256" key="3">
    <source>
        <dbReference type="ARBA" id="ARBA00022741"/>
    </source>
</evidence>
<keyword evidence="3 5" id="KW-0547">Nucleotide-binding</keyword>
<feature type="non-terminal residue" evidence="7">
    <location>
        <position position="1"/>
    </location>
</feature>
<keyword evidence="4 5" id="KW-0067">ATP-binding</keyword>
<dbReference type="GO" id="GO:0016874">
    <property type="term" value="F:ligase activity"/>
    <property type="evidence" value="ECO:0007669"/>
    <property type="project" value="UniProtKB-KW"/>
</dbReference>
<reference evidence="7 8" key="1">
    <citation type="submission" date="2018-08" db="EMBL/GenBank/DDBJ databases">
        <title>The metabolism and importance of syntrophic acetate oxidation coupled to methane or sulfide production in haloalkaline environments.</title>
        <authorList>
            <person name="Timmers P.H.A."/>
            <person name="Vavourakis C.D."/>
            <person name="Sorokin D.Y."/>
            <person name="Sinninghe Damste J.S."/>
            <person name="Muyzer G."/>
            <person name="Stams A.J.M."/>
            <person name="Plugge C.M."/>
        </authorList>
    </citation>
    <scope>NUCLEOTIDE SEQUENCE [LARGE SCALE GENOMIC DNA]</scope>
    <source>
        <strain evidence="7">MSAO_Arc3</strain>
    </source>
</reference>
<dbReference type="EMBL" id="QZAB01000481">
    <property type="protein sequence ID" value="RQD82093.1"/>
    <property type="molecule type" value="Genomic_DNA"/>
</dbReference>
<comment type="caution">
    <text evidence="7">The sequence shown here is derived from an EMBL/GenBank/DDBJ whole genome shotgun (WGS) entry which is preliminary data.</text>
</comment>
<evidence type="ECO:0000313" key="7">
    <source>
        <dbReference type="EMBL" id="RQD82093.1"/>
    </source>
</evidence>
<protein>
    <submittedName>
        <fullName evidence="7">D-alanine--D-alanine ligase</fullName>
    </submittedName>
</protein>
<dbReference type="InterPro" id="IPR052032">
    <property type="entry name" value="ATP-dep_AA_Ligase"/>
</dbReference>
<organism evidence="7 8">
    <name type="scientific">Methanosalsum natronophilum</name>
    <dbReference type="NCBI Taxonomy" id="768733"/>
    <lineage>
        <taxon>Archaea</taxon>
        <taxon>Methanobacteriati</taxon>
        <taxon>Methanobacteriota</taxon>
        <taxon>Stenosarchaea group</taxon>
        <taxon>Methanomicrobia</taxon>
        <taxon>Methanosarcinales</taxon>
        <taxon>Methanosarcinaceae</taxon>
        <taxon>Methanosalsum</taxon>
    </lineage>
</organism>
<name>A0A424YSS6_9EURY</name>
<accession>A0A424YSS6</accession>
<dbReference type="GO" id="GO:0005524">
    <property type="term" value="F:ATP binding"/>
    <property type="evidence" value="ECO:0007669"/>
    <property type="project" value="UniProtKB-UniRule"/>
</dbReference>
<evidence type="ECO:0000256" key="4">
    <source>
        <dbReference type="ARBA" id="ARBA00022840"/>
    </source>
</evidence>
<keyword evidence="2 7" id="KW-0436">Ligase</keyword>
<sequence length="270" mass="31104">ENRKQFEENLGEIREGINFIHKPFLKLLELHEVPDSISKIKESCIVESPLYGRQCTIEGYVFNGEVNVYGVVDSLKEQHFSSFSSYEYPSSLPQWVQDKIIGVATTFIKHIDLDNSAFNMEFFYNNFTEEVYLLEVNTRISQSHADLFEKVHGTSHHQIMLQIALGEHPAPLGNNGKFKYASKFMLRTFEVGTVMKVPTNDDIKEVEEEMPGTVVNVLVEETQELENLELQDSYSYELAEIYIGGNSRAELREKYQRALEMLPFTIQTNL</sequence>
<evidence type="ECO:0000256" key="5">
    <source>
        <dbReference type="PROSITE-ProRule" id="PRU00409"/>
    </source>
</evidence>
<dbReference type="SUPFAM" id="SSF56059">
    <property type="entry name" value="Glutathione synthetase ATP-binding domain-like"/>
    <property type="match status" value="1"/>
</dbReference>
<evidence type="ECO:0000259" key="6">
    <source>
        <dbReference type="PROSITE" id="PS50975"/>
    </source>
</evidence>